<comment type="caution">
    <text evidence="1">The sequence shown here is derived from an EMBL/GenBank/DDBJ whole genome shotgun (WGS) entry which is preliminary data.</text>
</comment>
<dbReference type="GO" id="GO:0003676">
    <property type="term" value="F:nucleic acid binding"/>
    <property type="evidence" value="ECO:0007669"/>
    <property type="project" value="InterPro"/>
</dbReference>
<dbReference type="InterPro" id="IPR036397">
    <property type="entry name" value="RNaseH_sf"/>
</dbReference>
<dbReference type="Proteomes" id="UP000499080">
    <property type="component" value="Unassembled WGS sequence"/>
</dbReference>
<dbReference type="AlphaFoldDB" id="A0A4Y2QQ90"/>
<organism evidence="1 2">
    <name type="scientific">Araneus ventricosus</name>
    <name type="common">Orbweaver spider</name>
    <name type="synonym">Epeira ventricosa</name>
    <dbReference type="NCBI Taxonomy" id="182803"/>
    <lineage>
        <taxon>Eukaryota</taxon>
        <taxon>Metazoa</taxon>
        <taxon>Ecdysozoa</taxon>
        <taxon>Arthropoda</taxon>
        <taxon>Chelicerata</taxon>
        <taxon>Arachnida</taxon>
        <taxon>Araneae</taxon>
        <taxon>Araneomorphae</taxon>
        <taxon>Entelegynae</taxon>
        <taxon>Araneoidea</taxon>
        <taxon>Araneidae</taxon>
        <taxon>Araneus</taxon>
    </lineage>
</organism>
<gene>
    <name evidence="1" type="ORF">AVEN_72975_1</name>
</gene>
<accession>A0A4Y2QQ90</accession>
<evidence type="ECO:0000313" key="1">
    <source>
        <dbReference type="EMBL" id="GBN65507.1"/>
    </source>
</evidence>
<keyword evidence="2" id="KW-1185">Reference proteome</keyword>
<evidence type="ECO:0000313" key="2">
    <source>
        <dbReference type="Proteomes" id="UP000499080"/>
    </source>
</evidence>
<name>A0A4Y2QQ90_ARAVE</name>
<dbReference type="EMBL" id="BGPR01014510">
    <property type="protein sequence ID" value="GBN65507.1"/>
    <property type="molecule type" value="Genomic_DNA"/>
</dbReference>
<proteinExistence type="predicted"/>
<evidence type="ECO:0008006" key="3">
    <source>
        <dbReference type="Google" id="ProtNLM"/>
    </source>
</evidence>
<reference evidence="1 2" key="1">
    <citation type="journal article" date="2019" name="Sci. Rep.">
        <title>Orb-weaving spider Araneus ventricosus genome elucidates the spidroin gene catalogue.</title>
        <authorList>
            <person name="Kono N."/>
            <person name="Nakamura H."/>
            <person name="Ohtoshi R."/>
            <person name="Moran D.A.P."/>
            <person name="Shinohara A."/>
            <person name="Yoshida Y."/>
            <person name="Fujiwara M."/>
            <person name="Mori M."/>
            <person name="Tomita M."/>
            <person name="Arakawa K."/>
        </authorList>
    </citation>
    <scope>NUCLEOTIDE SEQUENCE [LARGE SCALE GENOMIC DNA]</scope>
</reference>
<sequence length="92" mass="10455">MVASSCMKIPKTQELLRTFKWEVWSQPPYSPNFAPNLGSKYLSGTSFSSESDVQTVVENCSMDRTDFCQVGVNKMELRSDKCLNIFADFVEQ</sequence>
<protein>
    <recommendedName>
        <fullName evidence="3">Tc1-like transposase DDE domain-containing protein</fullName>
    </recommendedName>
</protein>
<dbReference type="Gene3D" id="3.30.420.10">
    <property type="entry name" value="Ribonuclease H-like superfamily/Ribonuclease H"/>
    <property type="match status" value="1"/>
</dbReference>